<protein>
    <submittedName>
        <fullName evidence="1">Uncharacterized protein</fullName>
    </submittedName>
</protein>
<accession>A0A450SFC4</accession>
<dbReference type="EMBL" id="CAADEZ010000094">
    <property type="protein sequence ID" value="VFJ51523.1"/>
    <property type="molecule type" value="Genomic_DNA"/>
</dbReference>
<proteinExistence type="predicted"/>
<sequence>MCFDLRLTVPEIPFCYGCLQVKAVSVEEHPSLLILLPSFHVAMTVTSWLYARHCNAQAGQKDKQAGMFFILLFILLKVYSR</sequence>
<reference evidence="1" key="1">
    <citation type="submission" date="2019-02" db="EMBL/GenBank/DDBJ databases">
        <authorList>
            <person name="Gruber-Vodicka R. H."/>
            <person name="Seah K. B. B."/>
        </authorList>
    </citation>
    <scope>NUCLEOTIDE SEQUENCE</scope>
    <source>
        <strain evidence="1">BECK_BZ163</strain>
    </source>
</reference>
<name>A0A450SFC4_9GAMM</name>
<organism evidence="1">
    <name type="scientific">Candidatus Kentrum sp. FM</name>
    <dbReference type="NCBI Taxonomy" id="2126340"/>
    <lineage>
        <taxon>Bacteria</taxon>
        <taxon>Pseudomonadati</taxon>
        <taxon>Pseudomonadota</taxon>
        <taxon>Gammaproteobacteria</taxon>
        <taxon>Candidatus Kentrum</taxon>
    </lineage>
</organism>
<dbReference type="AlphaFoldDB" id="A0A450SFC4"/>
<evidence type="ECO:0000313" key="1">
    <source>
        <dbReference type="EMBL" id="VFJ51523.1"/>
    </source>
</evidence>
<gene>
    <name evidence="1" type="ORF">BECKFM1743A_GA0114220_1009411</name>
</gene>